<accession>A0A9P1G7U5</accession>
<sequence>MSAMSMVQTRLHLEPHPKPWEVYDYITANYHKAGVILTKKIHTAMFKILGAGEDVMGQLEYPCYYDTIPACWNEEAPIILFTDGFNASWKAHPRSKPLLVAGSVRDPLQMVASAYCYHHEGKEMRELMPVLELPFLGPEEGTSLTAEYMLPIVESMASIFVEPDNNTLRLKFEELTETSEGFDRGVGLWLDHFFPNMISTEQREAILEAVKQFDENRNPADDYNVFNSLNTTKHGSDPACKEKASEAVLKIETSLLKRFQELQMRLGYPVNDLGHEN</sequence>
<organism evidence="1">
    <name type="scientific">Cladocopium goreaui</name>
    <dbReference type="NCBI Taxonomy" id="2562237"/>
    <lineage>
        <taxon>Eukaryota</taxon>
        <taxon>Sar</taxon>
        <taxon>Alveolata</taxon>
        <taxon>Dinophyceae</taxon>
        <taxon>Suessiales</taxon>
        <taxon>Symbiodiniaceae</taxon>
        <taxon>Cladocopium</taxon>
    </lineage>
</organism>
<keyword evidence="3" id="KW-1185">Reference proteome</keyword>
<reference evidence="2" key="2">
    <citation type="submission" date="2024-04" db="EMBL/GenBank/DDBJ databases">
        <authorList>
            <person name="Chen Y."/>
            <person name="Shah S."/>
            <person name="Dougan E. K."/>
            <person name="Thang M."/>
            <person name="Chan C."/>
        </authorList>
    </citation>
    <scope>NUCLEOTIDE SEQUENCE [LARGE SCALE GENOMIC DNA]</scope>
</reference>
<dbReference type="EMBL" id="CAMXCT030002863">
    <property type="protein sequence ID" value="CAL4788252.1"/>
    <property type="molecule type" value="Genomic_DNA"/>
</dbReference>
<dbReference type="AlphaFoldDB" id="A0A9P1G7U5"/>
<dbReference type="Proteomes" id="UP001152797">
    <property type="component" value="Unassembled WGS sequence"/>
</dbReference>
<dbReference type="OrthoDB" id="419883at2759"/>
<gene>
    <name evidence="1" type="ORF">C1SCF055_LOCUS27022</name>
</gene>
<reference evidence="1" key="1">
    <citation type="submission" date="2022-10" db="EMBL/GenBank/DDBJ databases">
        <authorList>
            <person name="Chen Y."/>
            <person name="Dougan E. K."/>
            <person name="Chan C."/>
            <person name="Rhodes N."/>
            <person name="Thang M."/>
        </authorList>
    </citation>
    <scope>NUCLEOTIDE SEQUENCE</scope>
</reference>
<evidence type="ECO:0000313" key="2">
    <source>
        <dbReference type="EMBL" id="CAL1154315.1"/>
    </source>
</evidence>
<dbReference type="EMBL" id="CAMXCT020002863">
    <property type="protein sequence ID" value="CAL1154315.1"/>
    <property type="molecule type" value="Genomic_DNA"/>
</dbReference>
<comment type="caution">
    <text evidence="1">The sequence shown here is derived from an EMBL/GenBank/DDBJ whole genome shotgun (WGS) entry which is preliminary data.</text>
</comment>
<proteinExistence type="predicted"/>
<evidence type="ECO:0000313" key="1">
    <source>
        <dbReference type="EMBL" id="CAI4000940.1"/>
    </source>
</evidence>
<name>A0A9P1G7U5_9DINO</name>
<dbReference type="EMBL" id="CAMXCT010002863">
    <property type="protein sequence ID" value="CAI4000940.1"/>
    <property type="molecule type" value="Genomic_DNA"/>
</dbReference>
<protein>
    <submittedName>
        <fullName evidence="1">Uncharacterized protein</fullName>
    </submittedName>
</protein>
<evidence type="ECO:0000313" key="3">
    <source>
        <dbReference type="Proteomes" id="UP001152797"/>
    </source>
</evidence>